<organism evidence="1 2">
    <name type="scientific">Burkholderia diffusa</name>
    <dbReference type="NCBI Taxonomy" id="488732"/>
    <lineage>
        <taxon>Bacteria</taxon>
        <taxon>Pseudomonadati</taxon>
        <taxon>Pseudomonadota</taxon>
        <taxon>Betaproteobacteria</taxon>
        <taxon>Burkholderiales</taxon>
        <taxon>Burkholderiaceae</taxon>
        <taxon>Burkholderia</taxon>
        <taxon>Burkholderia cepacia complex</taxon>
    </lineage>
</organism>
<evidence type="ECO:0008006" key="3">
    <source>
        <dbReference type="Google" id="ProtNLM"/>
    </source>
</evidence>
<reference evidence="1 2" key="1">
    <citation type="submission" date="2019-09" db="EMBL/GenBank/DDBJ databases">
        <authorList>
            <person name="Depoorter E."/>
        </authorList>
    </citation>
    <scope>NUCLEOTIDE SEQUENCE [LARGE SCALE GENOMIC DNA]</scope>
    <source>
        <strain evidence="1">LMG 24065</strain>
    </source>
</reference>
<dbReference type="GeneID" id="93030604"/>
<proteinExistence type="predicted"/>
<sequence>MMDRNRYAILTVDTEALPKRATEDHVKRLMWGVHEKGRAGVAEMASIGDEFGVKHVFFVDQCGAYAYLDETKEVVRRLDAAGQDVQLHTHPEYLPDSFWAEHGLARRPQYMNQYTDDARAEFVIRHFGELIAAETGKPVLAHRAGSFRWNASTIRALKSTGVRLSFNNSLCAVHAGQCNYSEPTNLPFQWSNGVIEVPMTEKKILPKVGKDEWWARLTYPESPYFRFRPWWGKLLLDAFSGSPTFSIFLLHSWSLLYWDENGHATYRDDQRVEGYRKLLSRLTKDYDVITTSEFLDLQSRGKIRTTHTTDLSLAELKAAGAAKA</sequence>
<protein>
    <recommendedName>
        <fullName evidence="3">Polysaccharide deacetylase</fullName>
    </recommendedName>
</protein>
<keyword evidence="2" id="KW-1185">Reference proteome</keyword>
<name>A0A6P2Q5Y3_9BURK</name>
<dbReference type="RefSeq" id="WP_124625028.1">
    <property type="nucleotide sequence ID" value="NZ_CABVPN010000033.1"/>
</dbReference>
<dbReference type="SUPFAM" id="SSF88713">
    <property type="entry name" value="Glycoside hydrolase/deacetylase"/>
    <property type="match status" value="1"/>
</dbReference>
<evidence type="ECO:0000313" key="1">
    <source>
        <dbReference type="EMBL" id="VWC14798.1"/>
    </source>
</evidence>
<dbReference type="AlphaFoldDB" id="A0A6P2Q5Y3"/>
<dbReference type="EMBL" id="CABVPN010000033">
    <property type="protein sequence ID" value="VWC14798.1"/>
    <property type="molecule type" value="Genomic_DNA"/>
</dbReference>
<accession>A0A6P2Q5Y3</accession>
<gene>
    <name evidence="1" type="ORF">BDI24065_05530</name>
</gene>
<dbReference type="Gene3D" id="3.20.20.370">
    <property type="entry name" value="Glycoside hydrolase/deacetylase"/>
    <property type="match status" value="1"/>
</dbReference>
<dbReference type="InterPro" id="IPR011330">
    <property type="entry name" value="Glyco_hydro/deAcase_b/a-brl"/>
</dbReference>
<dbReference type="Proteomes" id="UP000494125">
    <property type="component" value="Unassembled WGS sequence"/>
</dbReference>
<evidence type="ECO:0000313" key="2">
    <source>
        <dbReference type="Proteomes" id="UP000494125"/>
    </source>
</evidence>
<dbReference type="GO" id="GO:0005975">
    <property type="term" value="P:carbohydrate metabolic process"/>
    <property type="evidence" value="ECO:0007669"/>
    <property type="project" value="InterPro"/>
</dbReference>